<evidence type="ECO:0000313" key="4">
    <source>
        <dbReference type="Proteomes" id="UP000646827"/>
    </source>
</evidence>
<accession>A0A8H7VEU2</accession>
<comment type="caution">
    <text evidence="3">The sequence shown here is derived from an EMBL/GenBank/DDBJ whole genome shotgun (WGS) entry which is preliminary data.</text>
</comment>
<evidence type="ECO:0000256" key="1">
    <source>
        <dbReference type="SAM" id="MobiDB-lite"/>
    </source>
</evidence>
<keyword evidence="4" id="KW-1185">Reference proteome</keyword>
<gene>
    <name evidence="3" type="ORF">INT45_000641</name>
</gene>
<dbReference type="Pfam" id="PF10544">
    <property type="entry name" value="T5orf172"/>
    <property type="match status" value="1"/>
</dbReference>
<dbReference type="InterPro" id="IPR018306">
    <property type="entry name" value="Phage_T5_Orf172_DNA-bd"/>
</dbReference>
<reference evidence="3 4" key="1">
    <citation type="submission" date="2020-12" db="EMBL/GenBank/DDBJ databases">
        <title>Metabolic potential, ecology and presence of endohyphal bacteria is reflected in genomic diversity of Mucoromycotina.</title>
        <authorList>
            <person name="Muszewska A."/>
            <person name="Okrasinska A."/>
            <person name="Steczkiewicz K."/>
            <person name="Drgas O."/>
            <person name="Orlowska M."/>
            <person name="Perlinska-Lenart U."/>
            <person name="Aleksandrzak-Piekarczyk T."/>
            <person name="Szatraj K."/>
            <person name="Zielenkiewicz U."/>
            <person name="Pilsyk S."/>
            <person name="Malc E."/>
            <person name="Mieczkowski P."/>
            <person name="Kruszewska J.S."/>
            <person name="Biernat P."/>
            <person name="Pawlowska J."/>
        </authorList>
    </citation>
    <scope>NUCLEOTIDE SEQUENCE [LARGE SCALE GENOMIC DNA]</scope>
    <source>
        <strain evidence="3 4">CBS 142.35</strain>
    </source>
</reference>
<dbReference type="PANTHER" id="PTHR28094:SF1">
    <property type="entry name" value="MEIOTICALLY UP-REGULATED GENE 113 PROTEIN"/>
    <property type="match status" value="1"/>
</dbReference>
<name>A0A8H7VEU2_9FUNG</name>
<dbReference type="InterPro" id="IPR053006">
    <property type="entry name" value="Meiosis_regulatory"/>
</dbReference>
<feature type="domain" description="Bacteriophage T5 Orf172 DNA-binding" evidence="2">
    <location>
        <begin position="12"/>
        <end position="118"/>
    </location>
</feature>
<protein>
    <recommendedName>
        <fullName evidence="2">Bacteriophage T5 Orf172 DNA-binding domain-containing protein</fullName>
    </recommendedName>
</protein>
<sequence length="192" mass="22140">MSKPLSENDGPGYIYAYMLTDGPRVPTSRYAYFKIGRAIDPYRRMYQVSQRCKYTPEILELFPHLPSKQPSSLISLPKCPISHRVERLIHLELSAQFSTAGFQCHECGTAHREWFRVPRLQQQEQKGNKFVIKMTDQELWNLHIRPVILKWFQYGVAVSAMANNNKNKNSNNNGDTSINNNCRSCNNSTAKD</sequence>
<dbReference type="OrthoDB" id="2417614at2759"/>
<organism evidence="3 4">
    <name type="scientific">Circinella minor</name>
    <dbReference type="NCBI Taxonomy" id="1195481"/>
    <lineage>
        <taxon>Eukaryota</taxon>
        <taxon>Fungi</taxon>
        <taxon>Fungi incertae sedis</taxon>
        <taxon>Mucoromycota</taxon>
        <taxon>Mucoromycotina</taxon>
        <taxon>Mucoromycetes</taxon>
        <taxon>Mucorales</taxon>
        <taxon>Lichtheimiaceae</taxon>
        <taxon>Circinella</taxon>
    </lineage>
</organism>
<evidence type="ECO:0000313" key="3">
    <source>
        <dbReference type="EMBL" id="KAG2220416.1"/>
    </source>
</evidence>
<dbReference type="EMBL" id="JAEPRB010000141">
    <property type="protein sequence ID" value="KAG2220416.1"/>
    <property type="molecule type" value="Genomic_DNA"/>
</dbReference>
<feature type="region of interest" description="Disordered" evidence="1">
    <location>
        <begin position="163"/>
        <end position="192"/>
    </location>
</feature>
<dbReference type="Proteomes" id="UP000646827">
    <property type="component" value="Unassembled WGS sequence"/>
</dbReference>
<evidence type="ECO:0000259" key="2">
    <source>
        <dbReference type="Pfam" id="PF10544"/>
    </source>
</evidence>
<dbReference type="AlphaFoldDB" id="A0A8H7VEU2"/>
<proteinExistence type="predicted"/>
<dbReference type="PANTHER" id="PTHR28094">
    <property type="entry name" value="MEIOTICALLY UP-REGULATED GENE 113 PROTEIN"/>
    <property type="match status" value="1"/>
</dbReference>